<dbReference type="Pfam" id="PF00650">
    <property type="entry name" value="CRAL_TRIO"/>
    <property type="match status" value="1"/>
</dbReference>
<dbReference type="OrthoDB" id="1434354at2759"/>
<protein>
    <recommendedName>
        <fullName evidence="1">CRAL-TRIO domain-containing protein</fullName>
    </recommendedName>
</protein>
<keyword evidence="3" id="KW-1185">Reference proteome</keyword>
<feature type="domain" description="CRAL-TRIO" evidence="1">
    <location>
        <begin position="89"/>
        <end position="210"/>
    </location>
</feature>
<reference evidence="2" key="1">
    <citation type="submission" date="2020-06" db="EMBL/GenBank/DDBJ databases">
        <authorList>
            <consortium name="Plant Systems Biology data submission"/>
        </authorList>
    </citation>
    <scope>NUCLEOTIDE SEQUENCE</scope>
    <source>
        <strain evidence="2">D6</strain>
    </source>
</reference>
<dbReference type="CDD" id="cd00170">
    <property type="entry name" value="SEC14"/>
    <property type="match status" value="1"/>
</dbReference>
<dbReference type="InterPro" id="IPR036865">
    <property type="entry name" value="CRAL-TRIO_dom_sf"/>
</dbReference>
<dbReference type="EMBL" id="CAICTM010001443">
    <property type="protein sequence ID" value="CAB9523694.1"/>
    <property type="molecule type" value="Genomic_DNA"/>
</dbReference>
<evidence type="ECO:0000313" key="2">
    <source>
        <dbReference type="EMBL" id="CAB9523694.1"/>
    </source>
</evidence>
<dbReference type="Proteomes" id="UP001153069">
    <property type="component" value="Unassembled WGS sequence"/>
</dbReference>
<evidence type="ECO:0000259" key="1">
    <source>
        <dbReference type="Pfam" id="PF00650"/>
    </source>
</evidence>
<dbReference type="SUPFAM" id="SSF52087">
    <property type="entry name" value="CRAL/TRIO domain"/>
    <property type="match status" value="1"/>
</dbReference>
<organism evidence="2 3">
    <name type="scientific">Seminavis robusta</name>
    <dbReference type="NCBI Taxonomy" id="568900"/>
    <lineage>
        <taxon>Eukaryota</taxon>
        <taxon>Sar</taxon>
        <taxon>Stramenopiles</taxon>
        <taxon>Ochrophyta</taxon>
        <taxon>Bacillariophyta</taxon>
        <taxon>Bacillariophyceae</taxon>
        <taxon>Bacillariophycidae</taxon>
        <taxon>Naviculales</taxon>
        <taxon>Naviculaceae</taxon>
        <taxon>Seminavis</taxon>
    </lineage>
</organism>
<gene>
    <name evidence="2" type="ORF">SEMRO_1445_G273380.1</name>
</gene>
<evidence type="ECO:0000313" key="3">
    <source>
        <dbReference type="Proteomes" id="UP001153069"/>
    </source>
</evidence>
<dbReference type="AlphaFoldDB" id="A0A9N8ERB4"/>
<accession>A0A9N8ERB4</accession>
<dbReference type="InterPro" id="IPR001251">
    <property type="entry name" value="CRAL-TRIO_dom"/>
</dbReference>
<dbReference type="Gene3D" id="3.40.525.10">
    <property type="entry name" value="CRAL-TRIO lipid binding domain"/>
    <property type="match status" value="1"/>
</dbReference>
<sequence>MEISDQELEWALEIKRTVEATPDLDNLNDMMYAHLAIYSKGNVERAMDRVMKMQALKEEYGILDTVEQARQTLGTVLGDYFPGVLLHFGFDQEMETSLIVYDFSRTDKQIFKCPNRVSTVIQAAYYVSHAKFSNLQIVRKGNVHIMECSGYSWSLNMFDLKITKRLLTEVHGSYPSTFYQLFMYHTPMAFNLLVSMMKRSLPENLKFKFQVGCTFAGRLNGFYAIPTPEAATQRALNSLCEALQIRYENERTFSLG</sequence>
<name>A0A9N8ERB4_9STRA</name>
<proteinExistence type="predicted"/>
<comment type="caution">
    <text evidence="2">The sequence shown here is derived from an EMBL/GenBank/DDBJ whole genome shotgun (WGS) entry which is preliminary data.</text>
</comment>